<organism evidence="5 6">
    <name type="scientific">Trinickia symbiotica</name>
    <dbReference type="NCBI Taxonomy" id="863227"/>
    <lineage>
        <taxon>Bacteria</taxon>
        <taxon>Pseudomonadati</taxon>
        <taxon>Pseudomonadota</taxon>
        <taxon>Betaproteobacteria</taxon>
        <taxon>Burkholderiales</taxon>
        <taxon>Burkholderiaceae</taxon>
        <taxon>Trinickia</taxon>
    </lineage>
</organism>
<feature type="active site" description="Proton donor/acceptor" evidence="3">
    <location>
        <position position="139"/>
    </location>
</feature>
<accession>A0A2T3XZ96</accession>
<dbReference type="InterPro" id="IPR013022">
    <property type="entry name" value="Xyl_isomerase-like_TIM-brl"/>
</dbReference>
<dbReference type="InterPro" id="IPR026040">
    <property type="entry name" value="HyI-like"/>
</dbReference>
<gene>
    <name evidence="5" type="ORF">C9I57_03960</name>
</gene>
<dbReference type="Gene3D" id="3.20.20.150">
    <property type="entry name" value="Divalent-metal-dependent TIM barrel enzymes"/>
    <property type="match status" value="1"/>
</dbReference>
<reference evidence="5 6" key="1">
    <citation type="submission" date="2018-03" db="EMBL/GenBank/DDBJ databases">
        <title>Whole genome analyses suggest that Burkholderia sensu lato contains two further novel genera in the rhizoxinica-symbiotica group Mycetohabitans gen. nov., and Trinickia gen. nov.: implications for the evolution of diazotrophy and nodulation in the Burkholderiaceae.</title>
        <authorList>
            <person name="Estrada De Los Santos P."/>
            <person name="Palmer M."/>
            <person name="Chavez-Ramirez B."/>
            <person name="Steenkamp E.T."/>
            <person name="Hirsch A.M."/>
            <person name="Manyaka P."/>
            <person name="Maluk M."/>
            <person name="Lafos M."/>
            <person name="Crook M."/>
            <person name="Gross E."/>
            <person name="Simon M.F."/>
            <person name="Bueno Dos Reis Junior F."/>
            <person name="Poole P.S."/>
            <person name="Venter S.N."/>
            <person name="James E.K."/>
        </authorList>
    </citation>
    <scope>NUCLEOTIDE SEQUENCE [LARGE SCALE GENOMIC DNA]</scope>
    <source>
        <strain evidence="5 6">JPY-366</strain>
    </source>
</reference>
<protein>
    <submittedName>
        <fullName evidence="5">Hydroxypyruvate isomerase</fullName>
    </submittedName>
</protein>
<comment type="caution">
    <text evidence="5">The sequence shown here is derived from an EMBL/GenBank/DDBJ whole genome shotgun (WGS) entry which is preliminary data.</text>
</comment>
<dbReference type="InterPro" id="IPR050417">
    <property type="entry name" value="Sugar_Epim/Isomerase"/>
</dbReference>
<dbReference type="Proteomes" id="UP000240638">
    <property type="component" value="Unassembled WGS sequence"/>
</dbReference>
<dbReference type="RefSeq" id="WP_107149366.1">
    <property type="nucleotide sequence ID" value="NZ_PYUC01000002.1"/>
</dbReference>
<evidence type="ECO:0000313" key="5">
    <source>
        <dbReference type="EMBL" id="PTB21808.1"/>
    </source>
</evidence>
<keyword evidence="5" id="KW-0670">Pyruvate</keyword>
<name>A0A2T3XZ96_9BURK</name>
<dbReference type="SUPFAM" id="SSF51658">
    <property type="entry name" value="Xylose isomerase-like"/>
    <property type="match status" value="1"/>
</dbReference>
<feature type="domain" description="Xylose isomerase-like TIM barrel" evidence="4">
    <location>
        <begin position="43"/>
        <end position="242"/>
    </location>
</feature>
<dbReference type="GO" id="GO:0016853">
    <property type="term" value="F:isomerase activity"/>
    <property type="evidence" value="ECO:0007669"/>
    <property type="project" value="UniProtKB-KW"/>
</dbReference>
<keyword evidence="1 2" id="KW-0413">Isomerase</keyword>
<dbReference type="PANTHER" id="PTHR43489">
    <property type="entry name" value="ISOMERASE"/>
    <property type="match status" value="1"/>
</dbReference>
<feature type="active site" description="Proton donor/acceptor" evidence="3">
    <location>
        <position position="237"/>
    </location>
</feature>
<evidence type="ECO:0000256" key="1">
    <source>
        <dbReference type="ARBA" id="ARBA00023235"/>
    </source>
</evidence>
<evidence type="ECO:0000256" key="2">
    <source>
        <dbReference type="PIRNR" id="PIRNR006241"/>
    </source>
</evidence>
<dbReference type="PIRSF" id="PIRSF006241">
    <property type="entry name" value="HyI"/>
    <property type="match status" value="1"/>
</dbReference>
<evidence type="ECO:0000256" key="3">
    <source>
        <dbReference type="PIRSR" id="PIRSR006241-50"/>
    </source>
</evidence>
<dbReference type="EMBL" id="PYUC01000002">
    <property type="protein sequence ID" value="PTB21808.1"/>
    <property type="molecule type" value="Genomic_DNA"/>
</dbReference>
<dbReference type="Pfam" id="PF01261">
    <property type="entry name" value="AP_endonuc_2"/>
    <property type="match status" value="1"/>
</dbReference>
<evidence type="ECO:0000313" key="6">
    <source>
        <dbReference type="Proteomes" id="UP000240638"/>
    </source>
</evidence>
<dbReference type="AlphaFoldDB" id="A0A2T3XZ96"/>
<evidence type="ECO:0000259" key="4">
    <source>
        <dbReference type="Pfam" id="PF01261"/>
    </source>
</evidence>
<dbReference type="InterPro" id="IPR036237">
    <property type="entry name" value="Xyl_isomerase-like_sf"/>
</dbReference>
<sequence>MFQLAVCAEMVFRELPFVERVRAIARLDFQVEIWDWTKHDIDALVETGAVFSSMTGYTSGDLVTRQGAAQLLETAEQSIEVAKRLRCPRLNLHGTGLGPQGLPIEPAAATTGEMWLAAYRTLSDVAQLGRRAGVTFCLENLNTEVDHPGVPFARAADTLALVAAVDSPYLRLNLDLYHAQIGEGNLIELVRRALPYVGEIQVADVPGRCEPGTGEIHYPAIARALAEAGYRGTVALEAWASGSDELSLQRFRDAFAV</sequence>
<proteinExistence type="inferred from homology"/>
<comment type="similarity">
    <text evidence="2">Belongs to the hyi family.</text>
</comment>